<feature type="signal peptide" evidence="1">
    <location>
        <begin position="1"/>
        <end position="18"/>
    </location>
</feature>
<evidence type="ECO:0000313" key="3">
    <source>
        <dbReference type="Proteomes" id="UP000647172"/>
    </source>
</evidence>
<organism evidence="2 3">
    <name type="scientific">Actinoplanes nipponensis</name>
    <dbReference type="NCBI Taxonomy" id="135950"/>
    <lineage>
        <taxon>Bacteria</taxon>
        <taxon>Bacillati</taxon>
        <taxon>Actinomycetota</taxon>
        <taxon>Actinomycetes</taxon>
        <taxon>Micromonosporales</taxon>
        <taxon>Micromonosporaceae</taxon>
        <taxon>Actinoplanes</taxon>
    </lineage>
</organism>
<protein>
    <recommendedName>
        <fullName evidence="4">Lipoprotein</fullName>
    </recommendedName>
</protein>
<evidence type="ECO:0000313" key="2">
    <source>
        <dbReference type="EMBL" id="GIE49259.1"/>
    </source>
</evidence>
<dbReference type="RefSeq" id="WP_203768511.1">
    <property type="nucleotide sequence ID" value="NZ_BOMQ01000031.1"/>
</dbReference>
<evidence type="ECO:0008006" key="4">
    <source>
        <dbReference type="Google" id="ProtNLM"/>
    </source>
</evidence>
<dbReference type="AlphaFoldDB" id="A0A919JDZ8"/>
<reference evidence="2" key="1">
    <citation type="submission" date="2021-01" db="EMBL/GenBank/DDBJ databases">
        <title>Whole genome shotgun sequence of Actinoplanes nipponensis NBRC 14063.</title>
        <authorList>
            <person name="Komaki H."/>
            <person name="Tamura T."/>
        </authorList>
    </citation>
    <scope>NUCLEOTIDE SEQUENCE</scope>
    <source>
        <strain evidence="2">NBRC 14063</strain>
    </source>
</reference>
<name>A0A919JDZ8_9ACTN</name>
<gene>
    <name evidence="2" type="ORF">Ani05nite_27930</name>
</gene>
<evidence type="ECO:0000256" key="1">
    <source>
        <dbReference type="SAM" id="SignalP"/>
    </source>
</evidence>
<proteinExistence type="predicted"/>
<keyword evidence="3" id="KW-1185">Reference proteome</keyword>
<dbReference type="Proteomes" id="UP000647172">
    <property type="component" value="Unassembled WGS sequence"/>
</dbReference>
<comment type="caution">
    <text evidence="2">The sequence shown here is derived from an EMBL/GenBank/DDBJ whole genome shotgun (WGS) entry which is preliminary data.</text>
</comment>
<accession>A0A919JDZ8</accession>
<dbReference type="PROSITE" id="PS51257">
    <property type="entry name" value="PROKAR_LIPOPROTEIN"/>
    <property type="match status" value="1"/>
</dbReference>
<keyword evidence="1" id="KW-0732">Signal</keyword>
<dbReference type="EMBL" id="BOMQ01000031">
    <property type="protein sequence ID" value="GIE49259.1"/>
    <property type="molecule type" value="Genomic_DNA"/>
</dbReference>
<feature type="chain" id="PRO_5039367550" description="Lipoprotein" evidence="1">
    <location>
        <begin position="19"/>
        <end position="167"/>
    </location>
</feature>
<sequence length="167" mass="17151">MRQAVQALIISGVLLSAAACGTATNPAPGEPGVGVGAASAPPAAQRSAEASARSACEALGQVYSRHMAPYAEALTKLVATREHAGDEKPDQQQVKKSLTAFATAISAVTQASTDPVMRADGKKAADQLAAKAADARTFSKIKTQQDVNTTLGPTLKQWLAPVDKHCS</sequence>